<reference evidence="6 7" key="1">
    <citation type="submission" date="2019-02" db="EMBL/GenBank/DDBJ databases">
        <title>Genomic Encyclopedia of Type Strains, Phase IV (KMG-IV): sequencing the most valuable type-strain genomes for metagenomic binning, comparative biology and taxonomic classification.</title>
        <authorList>
            <person name="Goeker M."/>
        </authorList>
    </citation>
    <scope>NUCLEOTIDE SEQUENCE [LARGE SCALE GENOMIC DNA]</scope>
    <source>
        <strain evidence="6 7">DSM 29486</strain>
    </source>
</reference>
<dbReference type="Proteomes" id="UP000292927">
    <property type="component" value="Unassembled WGS sequence"/>
</dbReference>
<protein>
    <recommendedName>
        <fullName evidence="2">N-acetylmuramoyl-L-alanine amidase</fullName>
        <ecNumber evidence="2">3.5.1.28</ecNumber>
    </recommendedName>
</protein>
<dbReference type="Gene3D" id="2.30.30.40">
    <property type="entry name" value="SH3 Domains"/>
    <property type="match status" value="1"/>
</dbReference>
<dbReference type="AlphaFoldDB" id="A0A4Q7PJL8"/>
<dbReference type="PANTHER" id="PTHR30417">
    <property type="entry name" value="N-ACETYLMURAMOYL-L-ALANINE AMIDASE AMID"/>
    <property type="match status" value="1"/>
</dbReference>
<keyword evidence="4" id="KW-0961">Cell wall biogenesis/degradation</keyword>
<dbReference type="SMART" id="SM00644">
    <property type="entry name" value="Ami_2"/>
    <property type="match status" value="1"/>
</dbReference>
<dbReference type="PANTHER" id="PTHR30417:SF1">
    <property type="entry name" value="N-ACETYLMURAMOYL-L-ALANINE AMIDASE AMID"/>
    <property type="match status" value="1"/>
</dbReference>
<evidence type="ECO:0000313" key="6">
    <source>
        <dbReference type="EMBL" id="RZT00891.1"/>
    </source>
</evidence>
<dbReference type="Gene3D" id="3.40.80.10">
    <property type="entry name" value="Peptidoglycan recognition protein-like"/>
    <property type="match status" value="1"/>
</dbReference>
<evidence type="ECO:0000256" key="4">
    <source>
        <dbReference type="ARBA" id="ARBA00023316"/>
    </source>
</evidence>
<dbReference type="InterPro" id="IPR036505">
    <property type="entry name" value="Amidase/PGRP_sf"/>
</dbReference>
<feature type="domain" description="N-acetylmuramoyl-L-alanine amidase" evidence="5">
    <location>
        <begin position="11"/>
        <end position="156"/>
    </location>
</feature>
<sequence length="337" mass="37109">MYIEEKWATANPYFDRGKMKVEKLVLHSPGAAQPSADVFYGNYNRPGANALPHAFLERSGRVLQLMPWDNVGCHVGAGPKGGWNGLSIGVEICEPEGHTYQPNSGTMVGYDVKANAAYFADIYEQAIQLFVYLCERYGLTERDIYCHAEVHRLGYGSNHIDIEHWWPKHGKNMDTFRADVGARMRGETARPAEPETEYVPGMYKVLADNLTIRRGPGTDYEAVGYITDHGCYTMTEIVNGHWGRLKSGDGYISVHKAYCRRVGDTGHKLPYMVKVLDGALNIRSGPGTNYPVTGVIRDKGSYTVTGEYTGEGAELWGRLKSGAGYIALGGGLTTLPG</sequence>
<dbReference type="OrthoDB" id="9794294at2"/>
<dbReference type="InterPro" id="IPR002502">
    <property type="entry name" value="Amidase_domain"/>
</dbReference>
<dbReference type="EMBL" id="SGXF01000002">
    <property type="protein sequence ID" value="RZT00891.1"/>
    <property type="molecule type" value="Genomic_DNA"/>
</dbReference>
<comment type="caution">
    <text evidence="6">The sequence shown here is derived from an EMBL/GenBank/DDBJ whole genome shotgun (WGS) entry which is preliminary data.</text>
</comment>
<accession>A0A4Q7PJL8</accession>
<dbReference type="GO" id="GO:0009253">
    <property type="term" value="P:peptidoglycan catabolic process"/>
    <property type="evidence" value="ECO:0007669"/>
    <property type="project" value="InterPro"/>
</dbReference>
<dbReference type="CDD" id="cd06583">
    <property type="entry name" value="PGRP"/>
    <property type="match status" value="1"/>
</dbReference>
<evidence type="ECO:0000256" key="2">
    <source>
        <dbReference type="ARBA" id="ARBA00011901"/>
    </source>
</evidence>
<name>A0A4Q7PJL8_9FIRM</name>
<keyword evidence="7" id="KW-1185">Reference proteome</keyword>
<keyword evidence="3" id="KW-0378">Hydrolase</keyword>
<dbReference type="GO" id="GO:0071555">
    <property type="term" value="P:cell wall organization"/>
    <property type="evidence" value="ECO:0007669"/>
    <property type="project" value="UniProtKB-KW"/>
</dbReference>
<dbReference type="GO" id="GO:0009254">
    <property type="term" value="P:peptidoglycan turnover"/>
    <property type="evidence" value="ECO:0007669"/>
    <property type="project" value="TreeGrafter"/>
</dbReference>
<dbReference type="SUPFAM" id="SSF55846">
    <property type="entry name" value="N-acetylmuramoyl-L-alanine amidase-like"/>
    <property type="match status" value="1"/>
</dbReference>
<evidence type="ECO:0000313" key="7">
    <source>
        <dbReference type="Proteomes" id="UP000292927"/>
    </source>
</evidence>
<gene>
    <name evidence="6" type="ORF">EV209_1327</name>
</gene>
<dbReference type="EC" id="3.5.1.28" evidence="2"/>
<dbReference type="RefSeq" id="WP_130434316.1">
    <property type="nucleotide sequence ID" value="NZ_SGXF01000002.1"/>
</dbReference>
<organism evidence="6 7">
    <name type="scientific">Cuneatibacter caecimuris</name>
    <dbReference type="NCBI Taxonomy" id="1796618"/>
    <lineage>
        <taxon>Bacteria</taxon>
        <taxon>Bacillati</taxon>
        <taxon>Bacillota</taxon>
        <taxon>Clostridia</taxon>
        <taxon>Lachnospirales</taxon>
        <taxon>Lachnospiraceae</taxon>
        <taxon>Cuneatibacter</taxon>
    </lineage>
</organism>
<dbReference type="InterPro" id="IPR051206">
    <property type="entry name" value="NAMLAA_amidase_2"/>
</dbReference>
<evidence type="ECO:0000256" key="1">
    <source>
        <dbReference type="ARBA" id="ARBA00001561"/>
    </source>
</evidence>
<comment type="catalytic activity">
    <reaction evidence="1">
        <text>Hydrolyzes the link between N-acetylmuramoyl residues and L-amino acid residues in certain cell-wall glycopeptides.</text>
        <dbReference type="EC" id="3.5.1.28"/>
    </reaction>
</comment>
<dbReference type="GO" id="GO:0008745">
    <property type="term" value="F:N-acetylmuramoyl-L-alanine amidase activity"/>
    <property type="evidence" value="ECO:0007669"/>
    <property type="project" value="UniProtKB-EC"/>
</dbReference>
<evidence type="ECO:0000259" key="5">
    <source>
        <dbReference type="SMART" id="SM00644"/>
    </source>
</evidence>
<dbReference type="Pfam" id="PF01510">
    <property type="entry name" value="Amidase_2"/>
    <property type="match status" value="1"/>
</dbReference>
<evidence type="ECO:0000256" key="3">
    <source>
        <dbReference type="ARBA" id="ARBA00022801"/>
    </source>
</evidence>
<proteinExistence type="predicted"/>